<gene>
    <name evidence="2" type="ORF">FAZ69_28350</name>
</gene>
<sequence>MFVKSFVMSFGGARRTQRTQAVARRLAQWPARVHFLVAPSPERAPAACAADRRQAERIRVSALGRLRRAAKTTARAALRAAYAGSPLTPTGYLVLGLIVSAIAMVAMLSASSAGNELEGALPLHAWFA</sequence>
<comment type="caution">
    <text evidence="2">The sequence shown here is derived from an EMBL/GenBank/DDBJ whole genome shotgun (WGS) entry which is preliminary data.</text>
</comment>
<accession>A0A4U1HJ88</accession>
<keyword evidence="1" id="KW-0812">Transmembrane</keyword>
<protein>
    <submittedName>
        <fullName evidence="2">Uncharacterized protein</fullName>
    </submittedName>
</protein>
<dbReference type="Proteomes" id="UP000305539">
    <property type="component" value="Unassembled WGS sequence"/>
</dbReference>
<evidence type="ECO:0000313" key="2">
    <source>
        <dbReference type="EMBL" id="TKC81249.1"/>
    </source>
</evidence>
<keyword evidence="1" id="KW-0472">Membrane</keyword>
<name>A0A4U1HJ88_9BURK</name>
<keyword evidence="3" id="KW-1185">Reference proteome</keyword>
<organism evidence="2 3">
    <name type="scientific">Trinickia terrae</name>
    <dbReference type="NCBI Taxonomy" id="2571161"/>
    <lineage>
        <taxon>Bacteria</taxon>
        <taxon>Pseudomonadati</taxon>
        <taxon>Pseudomonadota</taxon>
        <taxon>Betaproteobacteria</taxon>
        <taxon>Burkholderiales</taxon>
        <taxon>Burkholderiaceae</taxon>
        <taxon>Trinickia</taxon>
    </lineage>
</organism>
<dbReference type="AlphaFoldDB" id="A0A4U1HJ88"/>
<feature type="transmembrane region" description="Helical" evidence="1">
    <location>
        <begin position="92"/>
        <end position="113"/>
    </location>
</feature>
<dbReference type="EMBL" id="SWJE01000019">
    <property type="protein sequence ID" value="TKC81249.1"/>
    <property type="molecule type" value="Genomic_DNA"/>
</dbReference>
<evidence type="ECO:0000256" key="1">
    <source>
        <dbReference type="SAM" id="Phobius"/>
    </source>
</evidence>
<reference evidence="2 3" key="1">
    <citation type="submission" date="2019-04" db="EMBL/GenBank/DDBJ databases">
        <title>Trinickia sp. 7GSK02, isolated from subtropical forest soil.</title>
        <authorList>
            <person name="Gao Z.-H."/>
            <person name="Qiu L.-H."/>
        </authorList>
    </citation>
    <scope>NUCLEOTIDE SEQUENCE [LARGE SCALE GENOMIC DNA]</scope>
    <source>
        <strain evidence="2 3">7GSK02</strain>
    </source>
</reference>
<dbReference type="RefSeq" id="WP_136898410.1">
    <property type="nucleotide sequence ID" value="NZ_SWJE01000019.1"/>
</dbReference>
<proteinExistence type="predicted"/>
<keyword evidence="1" id="KW-1133">Transmembrane helix</keyword>
<evidence type="ECO:0000313" key="3">
    <source>
        <dbReference type="Proteomes" id="UP000305539"/>
    </source>
</evidence>
<dbReference type="OrthoDB" id="9132691at2"/>